<sequence length="146" mass="15913">MHLKAEQVEVLNEVSSLNQLYDFIDAFALRAGLADDARRTVSVVVEELFANTVSYGYPTGSPDQIILRLSLTGDKIEICLTDHGIPFDTAASTATDFEGQSTEDRRVGGLGLFLVHQLSETVSSHHHNGTNFTQIVVSRSKTDMSG</sequence>
<dbReference type="InterPro" id="IPR003594">
    <property type="entry name" value="HATPase_dom"/>
</dbReference>
<dbReference type="RefSeq" id="WP_145347557.1">
    <property type="nucleotide sequence ID" value="NZ_SMLY01000058.1"/>
</dbReference>
<organism evidence="3 4">
    <name type="scientific">Roseibium hamelinense</name>
    <dbReference type="NCBI Taxonomy" id="150831"/>
    <lineage>
        <taxon>Bacteria</taxon>
        <taxon>Pseudomonadati</taxon>
        <taxon>Pseudomonadota</taxon>
        <taxon>Alphaproteobacteria</taxon>
        <taxon>Hyphomicrobiales</taxon>
        <taxon>Stappiaceae</taxon>
        <taxon>Roseibium</taxon>
    </lineage>
</organism>
<feature type="domain" description="Histidine kinase/HSP90-like ATPase" evidence="2">
    <location>
        <begin position="14"/>
        <end position="133"/>
    </location>
</feature>
<keyword evidence="4" id="KW-1185">Reference proteome</keyword>
<dbReference type="Gene3D" id="3.30.565.10">
    <property type="entry name" value="Histidine kinase-like ATPase, C-terminal domain"/>
    <property type="match status" value="1"/>
</dbReference>
<evidence type="ECO:0000313" key="4">
    <source>
        <dbReference type="Proteomes" id="UP000320593"/>
    </source>
</evidence>
<dbReference type="CDD" id="cd16936">
    <property type="entry name" value="HATPase_RsbW-like"/>
    <property type="match status" value="1"/>
</dbReference>
<accession>A0A562SG56</accession>
<dbReference type="EMBL" id="VLLF01000014">
    <property type="protein sequence ID" value="TWI79540.1"/>
    <property type="molecule type" value="Genomic_DNA"/>
</dbReference>
<evidence type="ECO:0000313" key="3">
    <source>
        <dbReference type="EMBL" id="TWI79540.1"/>
    </source>
</evidence>
<keyword evidence="1" id="KW-0723">Serine/threonine-protein kinase</keyword>
<dbReference type="InterPro" id="IPR050267">
    <property type="entry name" value="Anti-sigma-factor_SerPK"/>
</dbReference>
<evidence type="ECO:0000259" key="2">
    <source>
        <dbReference type="Pfam" id="PF13581"/>
    </source>
</evidence>
<dbReference type="Proteomes" id="UP000320593">
    <property type="component" value="Unassembled WGS sequence"/>
</dbReference>
<comment type="caution">
    <text evidence="3">The sequence shown here is derived from an EMBL/GenBank/DDBJ whole genome shotgun (WGS) entry which is preliminary data.</text>
</comment>
<protein>
    <submittedName>
        <fullName evidence="3">Serine/threonine-protein kinase RsbW</fullName>
    </submittedName>
</protein>
<dbReference type="PANTHER" id="PTHR35526">
    <property type="entry name" value="ANTI-SIGMA-F FACTOR RSBW-RELATED"/>
    <property type="match status" value="1"/>
</dbReference>
<reference evidence="3 4" key="1">
    <citation type="submission" date="2019-07" db="EMBL/GenBank/DDBJ databases">
        <title>Genomic Encyclopedia of Archaeal and Bacterial Type Strains, Phase II (KMG-II): from individual species to whole genera.</title>
        <authorList>
            <person name="Goeker M."/>
        </authorList>
    </citation>
    <scope>NUCLEOTIDE SEQUENCE [LARGE SCALE GENOMIC DNA]</scope>
    <source>
        <strain evidence="3 4">ATCC BAA-252</strain>
    </source>
</reference>
<evidence type="ECO:0000256" key="1">
    <source>
        <dbReference type="ARBA" id="ARBA00022527"/>
    </source>
</evidence>
<dbReference type="SUPFAM" id="SSF55874">
    <property type="entry name" value="ATPase domain of HSP90 chaperone/DNA topoisomerase II/histidine kinase"/>
    <property type="match status" value="1"/>
</dbReference>
<dbReference type="InterPro" id="IPR036890">
    <property type="entry name" value="HATPase_C_sf"/>
</dbReference>
<dbReference type="Pfam" id="PF13581">
    <property type="entry name" value="HATPase_c_2"/>
    <property type="match status" value="1"/>
</dbReference>
<gene>
    <name evidence="3" type="ORF">JM93_04311</name>
</gene>
<dbReference type="AlphaFoldDB" id="A0A562SG56"/>
<keyword evidence="3" id="KW-0418">Kinase</keyword>
<dbReference type="GO" id="GO:0004674">
    <property type="term" value="F:protein serine/threonine kinase activity"/>
    <property type="evidence" value="ECO:0007669"/>
    <property type="project" value="UniProtKB-KW"/>
</dbReference>
<name>A0A562SG56_9HYPH</name>
<keyword evidence="3" id="KW-0808">Transferase</keyword>
<proteinExistence type="predicted"/>
<dbReference type="OrthoDB" id="9792240at2"/>